<dbReference type="NCBIfam" id="TIGR00229">
    <property type="entry name" value="sensory_box"/>
    <property type="match status" value="2"/>
</dbReference>
<feature type="domain" description="PAC" evidence="2">
    <location>
        <begin position="221"/>
        <end position="272"/>
    </location>
</feature>
<dbReference type="InterPro" id="IPR035919">
    <property type="entry name" value="EAL_sf"/>
</dbReference>
<name>A0A3E1RDD3_9BURK</name>
<dbReference type="CDD" id="cd01948">
    <property type="entry name" value="EAL"/>
    <property type="match status" value="1"/>
</dbReference>
<evidence type="ECO:0000259" key="3">
    <source>
        <dbReference type="PROSITE" id="PS50883"/>
    </source>
</evidence>
<dbReference type="InterPro" id="IPR001633">
    <property type="entry name" value="EAL_dom"/>
</dbReference>
<dbReference type="InterPro" id="IPR035965">
    <property type="entry name" value="PAS-like_dom_sf"/>
</dbReference>
<evidence type="ECO:0000313" key="6">
    <source>
        <dbReference type="Proteomes" id="UP000260665"/>
    </source>
</evidence>
<organism evidence="5 6">
    <name type="scientific">Rhodoferax lacus</name>
    <dbReference type="NCBI Taxonomy" id="2184758"/>
    <lineage>
        <taxon>Bacteria</taxon>
        <taxon>Pseudomonadati</taxon>
        <taxon>Pseudomonadota</taxon>
        <taxon>Betaproteobacteria</taxon>
        <taxon>Burkholderiales</taxon>
        <taxon>Comamonadaceae</taxon>
        <taxon>Rhodoferax</taxon>
    </lineage>
</organism>
<dbReference type="Proteomes" id="UP000260665">
    <property type="component" value="Unassembled WGS sequence"/>
</dbReference>
<dbReference type="InterPro" id="IPR000700">
    <property type="entry name" value="PAS-assoc_C"/>
</dbReference>
<dbReference type="EMBL" id="QFZK01000004">
    <property type="protein sequence ID" value="RFO97293.1"/>
    <property type="molecule type" value="Genomic_DNA"/>
</dbReference>
<dbReference type="InterPro" id="IPR001610">
    <property type="entry name" value="PAC"/>
</dbReference>
<dbReference type="SMART" id="SM00052">
    <property type="entry name" value="EAL"/>
    <property type="match status" value="1"/>
</dbReference>
<feature type="domain" description="PAC" evidence="2">
    <location>
        <begin position="96"/>
        <end position="148"/>
    </location>
</feature>
<dbReference type="InterPro" id="IPR013655">
    <property type="entry name" value="PAS_fold_3"/>
</dbReference>
<dbReference type="Pfam" id="PF00563">
    <property type="entry name" value="EAL"/>
    <property type="match status" value="1"/>
</dbReference>
<dbReference type="SMART" id="SM00086">
    <property type="entry name" value="PAC"/>
    <property type="match status" value="2"/>
</dbReference>
<dbReference type="Gene3D" id="3.20.20.450">
    <property type="entry name" value="EAL domain"/>
    <property type="match status" value="1"/>
</dbReference>
<dbReference type="GO" id="GO:0003824">
    <property type="term" value="F:catalytic activity"/>
    <property type="evidence" value="ECO:0007669"/>
    <property type="project" value="UniProtKB-ARBA"/>
</dbReference>
<dbReference type="SUPFAM" id="SSF55785">
    <property type="entry name" value="PYP-like sensor domain (PAS domain)"/>
    <property type="match status" value="2"/>
</dbReference>
<gene>
    <name evidence="5" type="ORF">DIC66_09190</name>
</gene>
<reference evidence="5 6" key="1">
    <citation type="submission" date="2018-05" db="EMBL/GenBank/DDBJ databases">
        <title>Rhodoferax soyangensis sp.nov., isolated from an oligotrophic freshwater lake.</title>
        <authorList>
            <person name="Park M."/>
        </authorList>
    </citation>
    <scope>NUCLEOTIDE SEQUENCE [LARGE SCALE GENOMIC DNA]</scope>
    <source>
        <strain evidence="5 6">IMCC26218</strain>
    </source>
</reference>
<dbReference type="SMART" id="SM00091">
    <property type="entry name" value="PAS"/>
    <property type="match status" value="2"/>
</dbReference>
<evidence type="ECO:0000259" key="4">
    <source>
        <dbReference type="PROSITE" id="PS50887"/>
    </source>
</evidence>
<dbReference type="Gene3D" id="3.30.70.270">
    <property type="match status" value="1"/>
</dbReference>
<dbReference type="Pfam" id="PF08447">
    <property type="entry name" value="PAS_3"/>
    <property type="match status" value="1"/>
</dbReference>
<dbReference type="PANTHER" id="PTHR44757">
    <property type="entry name" value="DIGUANYLATE CYCLASE DGCP"/>
    <property type="match status" value="1"/>
</dbReference>
<dbReference type="InterPro" id="IPR000160">
    <property type="entry name" value="GGDEF_dom"/>
</dbReference>
<dbReference type="InterPro" id="IPR043128">
    <property type="entry name" value="Rev_trsase/Diguanyl_cyclase"/>
</dbReference>
<feature type="domain" description="GGDEF" evidence="4">
    <location>
        <begin position="304"/>
        <end position="438"/>
    </location>
</feature>
<dbReference type="InterPro" id="IPR013656">
    <property type="entry name" value="PAS_4"/>
</dbReference>
<feature type="domain" description="PAS" evidence="1">
    <location>
        <begin position="22"/>
        <end position="92"/>
    </location>
</feature>
<feature type="domain" description="EAL" evidence="3">
    <location>
        <begin position="447"/>
        <end position="701"/>
    </location>
</feature>
<dbReference type="NCBIfam" id="TIGR00254">
    <property type="entry name" value="GGDEF"/>
    <property type="match status" value="1"/>
</dbReference>
<evidence type="ECO:0000259" key="1">
    <source>
        <dbReference type="PROSITE" id="PS50112"/>
    </source>
</evidence>
<dbReference type="PROSITE" id="PS50112">
    <property type="entry name" value="PAS"/>
    <property type="match status" value="1"/>
</dbReference>
<dbReference type="Pfam" id="PF08448">
    <property type="entry name" value="PAS_4"/>
    <property type="match status" value="1"/>
</dbReference>
<dbReference type="SMART" id="SM00267">
    <property type="entry name" value="GGDEF"/>
    <property type="match status" value="1"/>
</dbReference>
<evidence type="ECO:0008006" key="7">
    <source>
        <dbReference type="Google" id="ProtNLM"/>
    </source>
</evidence>
<protein>
    <recommendedName>
        <fullName evidence="7">EAL domain-containing protein</fullName>
    </recommendedName>
</protein>
<dbReference type="InterPro" id="IPR052155">
    <property type="entry name" value="Biofilm_reg_signaling"/>
</dbReference>
<comment type="caution">
    <text evidence="5">The sequence shown here is derived from an EMBL/GenBank/DDBJ whole genome shotgun (WGS) entry which is preliminary data.</text>
</comment>
<dbReference type="PROSITE" id="PS50113">
    <property type="entry name" value="PAC"/>
    <property type="match status" value="2"/>
</dbReference>
<dbReference type="InterPro" id="IPR000014">
    <property type="entry name" value="PAS"/>
</dbReference>
<dbReference type="InterPro" id="IPR029787">
    <property type="entry name" value="Nucleotide_cyclase"/>
</dbReference>
<dbReference type="SUPFAM" id="SSF55073">
    <property type="entry name" value="Nucleotide cyclase"/>
    <property type="match status" value="1"/>
</dbReference>
<dbReference type="CDD" id="cd00130">
    <property type="entry name" value="PAS"/>
    <property type="match status" value="2"/>
</dbReference>
<dbReference type="PROSITE" id="PS50887">
    <property type="entry name" value="GGDEF"/>
    <property type="match status" value="1"/>
</dbReference>
<dbReference type="CDD" id="cd01949">
    <property type="entry name" value="GGDEF"/>
    <property type="match status" value="1"/>
</dbReference>
<dbReference type="PROSITE" id="PS50883">
    <property type="entry name" value="EAL"/>
    <property type="match status" value="1"/>
</dbReference>
<dbReference type="PANTHER" id="PTHR44757:SF2">
    <property type="entry name" value="BIOFILM ARCHITECTURE MAINTENANCE PROTEIN MBAA"/>
    <property type="match status" value="1"/>
</dbReference>
<dbReference type="Pfam" id="PF00990">
    <property type="entry name" value="GGDEF"/>
    <property type="match status" value="1"/>
</dbReference>
<evidence type="ECO:0000259" key="2">
    <source>
        <dbReference type="PROSITE" id="PS50113"/>
    </source>
</evidence>
<dbReference type="Gene3D" id="3.30.450.20">
    <property type="entry name" value="PAS domain"/>
    <property type="match status" value="2"/>
</dbReference>
<dbReference type="FunFam" id="3.30.70.270:FF:000001">
    <property type="entry name" value="Diguanylate cyclase domain protein"/>
    <property type="match status" value="1"/>
</dbReference>
<proteinExistence type="predicted"/>
<keyword evidence="6" id="KW-1185">Reference proteome</keyword>
<accession>A0A3E1RDD3</accession>
<dbReference type="AlphaFoldDB" id="A0A3E1RDD3"/>
<evidence type="ECO:0000313" key="5">
    <source>
        <dbReference type="EMBL" id="RFO97293.1"/>
    </source>
</evidence>
<sequence length="717" mass="80326">MGKMHKVAVHRTYMLSIEVPRQDLIFQSAFENAAVGMAHMSLQGRWLRVNRKLGEITGYSREEMLAISFQGVTHPDDAARDVELLHSLLSNQINSYEVEKRYIRKDGSIIWVAIQVSVVFTSKGLADYGISVIQDISARKQAELETAVSHQRYMALFEQMPEGILLIDSSLRIIGHNPEAARQLRWSGAELLRLRIHDIEAQADADAIEARRQMVEASGRSDFESVYRTGDGTLLHVEASVTFVTLLNGQSLYQVLFRDISERKQAAQLIESLAYTDQLTGLANRSLLGDRLHQGMTQARRRANMLAVVFLDLDGFKTVNDTYGHATGDLLLRSLAAHMKDCLREGDTLARLGGDEFVAVFLDLAEAQACTPLLARLLNVSSQVLPVGSLNLQVSASLGVTFYPQAEEVDADQLLRQADQAMYQAKLSGKNRFHVFDAESDRTLRGQHASLERIRSALQHQEFVLHYQPKVNMRTRTVLGVEALIRWAHPQQGLLAPGHFLPVTENHRLSVDIGEWVIRQALLQLTDWQSQGIGLSISVNISAMQLQQADFLERLQHLMAEFPQLQPHSLELEILETSALEDIAQAARVIAQCKALDVDFALDDFGTGYSSLTYLKRLPIPTVKIDQSFVREMLLDQDNVHILDGILWIMRQLKRNVVAEGVETLEHARALMDLGCEMAQGYGIARPMPVAGLAAWKQHWEQDADWQAIALVPRTAI</sequence>
<dbReference type="SUPFAM" id="SSF141868">
    <property type="entry name" value="EAL domain-like"/>
    <property type="match status" value="1"/>
</dbReference>